<organism evidence="1 2">
    <name type="scientific">Nitrincola tibetensis</name>
    <dbReference type="NCBI Taxonomy" id="2219697"/>
    <lineage>
        <taxon>Bacteria</taxon>
        <taxon>Pseudomonadati</taxon>
        <taxon>Pseudomonadota</taxon>
        <taxon>Gammaproteobacteria</taxon>
        <taxon>Oceanospirillales</taxon>
        <taxon>Oceanospirillaceae</taxon>
        <taxon>Nitrincola</taxon>
    </lineage>
</organism>
<proteinExistence type="predicted"/>
<evidence type="ECO:0008006" key="3">
    <source>
        <dbReference type="Google" id="ProtNLM"/>
    </source>
</evidence>
<dbReference type="EMBL" id="QKRX01000003">
    <property type="protein sequence ID" value="RAU19018.1"/>
    <property type="molecule type" value="Genomic_DNA"/>
</dbReference>
<accession>A0A364NPJ0</accession>
<gene>
    <name evidence="1" type="ORF">DN062_05990</name>
</gene>
<evidence type="ECO:0000313" key="2">
    <source>
        <dbReference type="Proteomes" id="UP000250744"/>
    </source>
</evidence>
<reference evidence="1 2" key="1">
    <citation type="submission" date="2018-06" db="EMBL/GenBank/DDBJ databases">
        <title>Nitrincola tibetense sp. nov., isolated from Lake XuguoCo on Tibetan Plateau.</title>
        <authorList>
            <person name="Xing P."/>
        </authorList>
    </citation>
    <scope>NUCLEOTIDE SEQUENCE [LARGE SCALE GENOMIC DNA]</scope>
    <source>
        <strain evidence="2">xg18</strain>
    </source>
</reference>
<protein>
    <recommendedName>
        <fullName evidence="3">Transcriptional regulator</fullName>
    </recommendedName>
</protein>
<dbReference type="AlphaFoldDB" id="A0A364NPJ0"/>
<dbReference type="Proteomes" id="UP000250744">
    <property type="component" value="Unassembled WGS sequence"/>
</dbReference>
<dbReference type="RefSeq" id="WP_112158405.1">
    <property type="nucleotide sequence ID" value="NZ_QKRX01000003.1"/>
</dbReference>
<evidence type="ECO:0000313" key="1">
    <source>
        <dbReference type="EMBL" id="RAU19018.1"/>
    </source>
</evidence>
<name>A0A364NPJ0_9GAMM</name>
<dbReference type="OrthoDB" id="6119721at2"/>
<sequence length="92" mass="10400">MLNSSEMAILVALKRLGKREGIFPPIMLTLKNQFEDMEYNVFFQHVMSLQDKGYLKVASGKARGLFISKEGFALAEALEQEHIPMARLVTLV</sequence>
<keyword evidence="2" id="KW-1185">Reference proteome</keyword>
<comment type="caution">
    <text evidence="1">The sequence shown here is derived from an EMBL/GenBank/DDBJ whole genome shotgun (WGS) entry which is preliminary data.</text>
</comment>